<organism evidence="2 3">
    <name type="scientific">Microcoleus asticus IPMA8</name>
    <dbReference type="NCBI Taxonomy" id="2563858"/>
    <lineage>
        <taxon>Bacteria</taxon>
        <taxon>Bacillati</taxon>
        <taxon>Cyanobacteriota</taxon>
        <taxon>Cyanophyceae</taxon>
        <taxon>Oscillatoriophycideae</taxon>
        <taxon>Oscillatoriales</taxon>
        <taxon>Microcoleaceae</taxon>
        <taxon>Microcoleus</taxon>
        <taxon>Microcoleus asticus</taxon>
    </lineage>
</organism>
<gene>
    <name evidence="2" type="ORF">E5S67_03265</name>
</gene>
<dbReference type="RefSeq" id="WP_172189012.1">
    <property type="nucleotide sequence ID" value="NZ_CAWPPK010000272.1"/>
</dbReference>
<feature type="transmembrane region" description="Helical" evidence="1">
    <location>
        <begin position="138"/>
        <end position="165"/>
    </location>
</feature>
<name>A0ABX2CYR8_9CYAN</name>
<keyword evidence="3" id="KW-1185">Reference proteome</keyword>
<accession>A0ABX2CYR8</accession>
<proteinExistence type="predicted"/>
<evidence type="ECO:0000313" key="3">
    <source>
        <dbReference type="Proteomes" id="UP000702425"/>
    </source>
</evidence>
<keyword evidence="1" id="KW-1133">Transmembrane helix</keyword>
<evidence type="ECO:0000256" key="1">
    <source>
        <dbReference type="SAM" id="Phobius"/>
    </source>
</evidence>
<dbReference type="PANTHER" id="PTHR14136">
    <property type="entry name" value="BTB_POZ DOMAIN-CONTAINING PROTEIN KCTD9"/>
    <property type="match status" value="1"/>
</dbReference>
<dbReference type="EMBL" id="SRRZ01000058">
    <property type="protein sequence ID" value="NQE35530.1"/>
    <property type="molecule type" value="Genomic_DNA"/>
</dbReference>
<feature type="transmembrane region" description="Helical" evidence="1">
    <location>
        <begin position="171"/>
        <end position="193"/>
    </location>
</feature>
<comment type="caution">
    <text evidence="2">The sequence shown here is derived from an EMBL/GenBank/DDBJ whole genome shotgun (WGS) entry which is preliminary data.</text>
</comment>
<reference evidence="2 3" key="1">
    <citation type="journal article" date="2020" name="Sci. Rep.">
        <title>A novel cyanobacterial geosmin producer, revising GeoA distribution and dispersion patterns in Bacteria.</title>
        <authorList>
            <person name="Churro C."/>
            <person name="Semedo-Aguiar A.P."/>
            <person name="Silva A.D."/>
            <person name="Pereira-Leal J.B."/>
            <person name="Leite R.B."/>
        </authorList>
    </citation>
    <scope>NUCLEOTIDE SEQUENCE [LARGE SCALE GENOMIC DNA]</scope>
    <source>
        <strain evidence="2 3">IPMA8</strain>
    </source>
</reference>
<feature type="transmembrane region" description="Helical" evidence="1">
    <location>
        <begin position="230"/>
        <end position="251"/>
    </location>
</feature>
<evidence type="ECO:0008006" key="4">
    <source>
        <dbReference type="Google" id="ProtNLM"/>
    </source>
</evidence>
<keyword evidence="1" id="KW-0472">Membrane</keyword>
<keyword evidence="1" id="KW-0812">Transmembrane</keyword>
<dbReference type="SUPFAM" id="SSF141571">
    <property type="entry name" value="Pentapeptide repeat-like"/>
    <property type="match status" value="1"/>
</dbReference>
<feature type="transmembrane region" description="Helical" evidence="1">
    <location>
        <begin position="68"/>
        <end position="96"/>
    </location>
</feature>
<evidence type="ECO:0000313" key="2">
    <source>
        <dbReference type="EMBL" id="NQE35530.1"/>
    </source>
</evidence>
<dbReference type="PANTHER" id="PTHR14136:SF17">
    <property type="entry name" value="BTB_POZ DOMAIN-CONTAINING PROTEIN KCTD9"/>
    <property type="match status" value="1"/>
</dbReference>
<dbReference type="Gene3D" id="2.160.20.80">
    <property type="entry name" value="E3 ubiquitin-protein ligase SopA"/>
    <property type="match status" value="2"/>
</dbReference>
<dbReference type="Proteomes" id="UP000702425">
    <property type="component" value="Unassembled WGS sequence"/>
</dbReference>
<dbReference type="InterPro" id="IPR051082">
    <property type="entry name" value="Pentapeptide-BTB/POZ_domain"/>
</dbReference>
<sequence>MKSEEVLRRYADGNFSFCGENIKGQSFQGKDLSKIDFSNAYIQGANFTNAILIGANFTGAKAGLQKRWLVGLLLASLFLSGVAGFIWSFTGVWVAYLFKTTIISDFTIFPGLFVLVILASLCFIAIEKGLGRALGFGAGTLAVAGTTAIGIAVAFSGAGSLAVVLAGNGSLAIAGALAGLLGGTVSIAIISAIGNALCRSVAIVIASASTLMLALALGSRTIDAAVHVNWASTGAILGGTLGIILSNYLALKTLSGDERFSFSLKIVSDFCTIGSTTFHGADLTNAIFKYVNLKGTNLEGANIVGTCWLSARSLSLCKSDQGYLIYSDARQLVVSNNGQNQKFVRMNLEGVNLQNAKLQDASFIGTNLNSANLRNADLSRAILKQAQLDGTDMTGAILTGACIEDWGITGSTKLEDVQCDYVFMRLETKDNPNRLRKPDNWGATFAEGEFADFIKPYVDTLDLYHSQDIDPRAISIALKNLSTNHPEQELRFVAIERRGNNGLNLRFTTAPGADKSELSHQYFRDYARIKKELPLAVQLRLAERDAEIRTLKGTIEQFIETGRHQSKIQAETIQIIKGELIVTQNKGINIRSGGGNIGDITGLVGGDVSGVVNLGTISGNVTNTIARLPESEEPSEPNIKELLTQLQQAIENDSDLSDPDKADLLEQVQALAEAKQTEEPAKKEGLTRKARKMFEATLSSLPQTASIVEACSKLLPTILKALGLPA</sequence>
<dbReference type="InterPro" id="IPR001646">
    <property type="entry name" value="5peptide_repeat"/>
</dbReference>
<feature type="transmembrane region" description="Helical" evidence="1">
    <location>
        <begin position="200"/>
        <end position="218"/>
    </location>
</feature>
<dbReference type="Pfam" id="PF00805">
    <property type="entry name" value="Pentapeptide"/>
    <property type="match status" value="3"/>
</dbReference>
<feature type="transmembrane region" description="Helical" evidence="1">
    <location>
        <begin position="108"/>
        <end position="126"/>
    </location>
</feature>
<protein>
    <recommendedName>
        <fullName evidence="4">Pentapeptide repeat-containing protein</fullName>
    </recommendedName>
</protein>